<sequence length="239" mass="26103">MSIISGLTDTSYDWDTTSIPDGTNYQLKIETVSSGSLVVNVTLPGSLVIDNTPPTVNVSSPIDQDYYSSDVIITLSGNADSYWYYIESVDTVNQTWTSETTRTLPDGTYTLHVYGFDLLGNVFHTSIIFYVDTTPPSVTISSPLDRTYETSTVSIAFTGDADVYWYYIESVDTVNQTWTSETTRTLPDGSYTLHVYGFDSAGNVFHTSLTFTIDTSVPTSTSTSSSKLTSSSQITTTPG</sequence>
<dbReference type="InterPro" id="IPR013783">
    <property type="entry name" value="Ig-like_fold"/>
</dbReference>
<comment type="caution">
    <text evidence="3">The sequence shown here is derived from an EMBL/GenBank/DDBJ whole genome shotgun (WGS) entry which is preliminary data.</text>
</comment>
<organism evidence="3">
    <name type="scientific">marine sediment metagenome</name>
    <dbReference type="NCBI Taxonomy" id="412755"/>
    <lineage>
        <taxon>unclassified sequences</taxon>
        <taxon>metagenomes</taxon>
        <taxon>ecological metagenomes</taxon>
    </lineage>
</organism>
<accession>A0A0F9A1W9</accession>
<dbReference type="Gene3D" id="2.60.40.10">
    <property type="entry name" value="Immunoglobulins"/>
    <property type="match status" value="2"/>
</dbReference>
<feature type="non-terminal residue" evidence="3">
    <location>
        <position position="239"/>
    </location>
</feature>
<feature type="domain" description="Bacterial Ig-like" evidence="2">
    <location>
        <begin position="152"/>
        <end position="215"/>
    </location>
</feature>
<feature type="region of interest" description="Disordered" evidence="1">
    <location>
        <begin position="216"/>
        <end position="239"/>
    </location>
</feature>
<evidence type="ECO:0000256" key="1">
    <source>
        <dbReference type="SAM" id="MobiDB-lite"/>
    </source>
</evidence>
<reference evidence="3" key="1">
    <citation type="journal article" date="2015" name="Nature">
        <title>Complex archaea that bridge the gap between prokaryotes and eukaryotes.</title>
        <authorList>
            <person name="Spang A."/>
            <person name="Saw J.H."/>
            <person name="Jorgensen S.L."/>
            <person name="Zaremba-Niedzwiedzka K."/>
            <person name="Martijn J."/>
            <person name="Lind A.E."/>
            <person name="van Eijk R."/>
            <person name="Schleper C."/>
            <person name="Guy L."/>
            <person name="Ettema T.J."/>
        </authorList>
    </citation>
    <scope>NUCLEOTIDE SEQUENCE</scope>
</reference>
<dbReference type="EMBL" id="LAZR01044883">
    <property type="protein sequence ID" value="KKL03549.1"/>
    <property type="molecule type" value="Genomic_DNA"/>
</dbReference>
<evidence type="ECO:0000259" key="2">
    <source>
        <dbReference type="Pfam" id="PF19077"/>
    </source>
</evidence>
<dbReference type="AlphaFoldDB" id="A0A0F9A1W9"/>
<gene>
    <name evidence="3" type="ORF">LCGC14_2625030</name>
</gene>
<proteinExistence type="predicted"/>
<protein>
    <recommendedName>
        <fullName evidence="2">Bacterial Ig-like domain-containing protein</fullName>
    </recommendedName>
</protein>
<name>A0A0F9A1W9_9ZZZZ</name>
<evidence type="ECO:0000313" key="3">
    <source>
        <dbReference type="EMBL" id="KKL03549.1"/>
    </source>
</evidence>
<dbReference type="Pfam" id="PF19077">
    <property type="entry name" value="Big_13"/>
    <property type="match status" value="1"/>
</dbReference>
<dbReference type="InterPro" id="IPR044016">
    <property type="entry name" value="Big_13"/>
</dbReference>